<name>A0A0N5C7V9_STREA</name>
<dbReference type="Proteomes" id="UP000046392">
    <property type="component" value="Unplaced"/>
</dbReference>
<dbReference type="Pfam" id="PF24486">
    <property type="entry name" value="DUF7583"/>
    <property type="match status" value="1"/>
</dbReference>
<evidence type="ECO:0000313" key="2">
    <source>
        <dbReference type="Proteomes" id="UP000046392"/>
    </source>
</evidence>
<evidence type="ECO:0000313" key="3">
    <source>
        <dbReference type="WBParaSite" id="SPAL_0001402100.1"/>
    </source>
</evidence>
<feature type="domain" description="DUF7583" evidence="1">
    <location>
        <begin position="23"/>
        <end position="76"/>
    </location>
</feature>
<dbReference type="AlphaFoldDB" id="A0A0N5C7V9"/>
<sequence length="102" mass="11658">MFKKSPALRASSDERSEVAACDKTKVENIKHVIVQERKIFKLKEKFVVVKDRNPNGTLVCLYNVSSGEVSVSQKFETFEIKSKQKKGKKRANYDENSAKFSK</sequence>
<evidence type="ECO:0000259" key="1">
    <source>
        <dbReference type="Pfam" id="PF24486"/>
    </source>
</evidence>
<accession>A0A0N5C7V9</accession>
<keyword evidence="2" id="KW-1185">Reference proteome</keyword>
<dbReference type="WBParaSite" id="SPAL_0001402100.1">
    <property type="protein sequence ID" value="SPAL_0001402100.1"/>
    <property type="gene ID" value="SPAL_0001402100"/>
</dbReference>
<protein>
    <recommendedName>
        <fullName evidence="1">DUF7583 domain-containing protein</fullName>
    </recommendedName>
</protein>
<reference evidence="3" key="1">
    <citation type="submission" date="2017-02" db="UniProtKB">
        <authorList>
            <consortium name="WormBaseParasite"/>
        </authorList>
    </citation>
    <scope>IDENTIFICATION</scope>
</reference>
<proteinExistence type="predicted"/>
<organism evidence="2 3">
    <name type="scientific">Strongyloides papillosus</name>
    <name type="common">Intestinal threadworm</name>
    <dbReference type="NCBI Taxonomy" id="174720"/>
    <lineage>
        <taxon>Eukaryota</taxon>
        <taxon>Metazoa</taxon>
        <taxon>Ecdysozoa</taxon>
        <taxon>Nematoda</taxon>
        <taxon>Chromadorea</taxon>
        <taxon>Rhabditida</taxon>
        <taxon>Tylenchina</taxon>
        <taxon>Panagrolaimomorpha</taxon>
        <taxon>Strongyloidoidea</taxon>
        <taxon>Strongyloididae</taxon>
        <taxon>Strongyloides</taxon>
    </lineage>
</organism>
<dbReference type="InterPro" id="IPR056005">
    <property type="entry name" value="DUF7583"/>
</dbReference>